<feature type="transmembrane region" description="Helical" evidence="1">
    <location>
        <begin position="6"/>
        <end position="32"/>
    </location>
</feature>
<comment type="caution">
    <text evidence="2">The sequence shown here is derived from an EMBL/GenBank/DDBJ whole genome shotgun (WGS) entry which is preliminary data.</text>
</comment>
<sequence length="105" mass="11586">MADILMLSLWAFVVLAVWSALSIFATGMVIAIPALLGRWNAVRLLSLLLALTVLLLWFLALIGRYPDLPLPTRRHAAPFLLPILGIWPALAARLAYIRCRALRAG</sequence>
<proteinExistence type="predicted"/>
<keyword evidence="1" id="KW-1133">Transmembrane helix</keyword>
<reference evidence="2 3" key="1">
    <citation type="submission" date="2019-11" db="EMBL/GenBank/DDBJ databases">
        <authorList>
            <person name="Lang L."/>
        </authorList>
    </citation>
    <scope>NUCLEOTIDE SEQUENCE [LARGE SCALE GENOMIC DNA]</scope>
    <source>
        <strain evidence="2 3">YIM 132242</strain>
    </source>
</reference>
<dbReference type="Proteomes" id="UP000481417">
    <property type="component" value="Unassembled WGS sequence"/>
</dbReference>
<gene>
    <name evidence="2" type="ORF">GIY56_02450</name>
</gene>
<keyword evidence="1" id="KW-0812">Transmembrane</keyword>
<evidence type="ECO:0000313" key="2">
    <source>
        <dbReference type="EMBL" id="MTD99143.1"/>
    </source>
</evidence>
<dbReference type="RefSeq" id="WP_154763214.1">
    <property type="nucleotide sequence ID" value="NZ_WMBT01000001.1"/>
</dbReference>
<feature type="transmembrane region" description="Helical" evidence="1">
    <location>
        <begin position="75"/>
        <end position="96"/>
    </location>
</feature>
<keyword evidence="3" id="KW-1185">Reference proteome</keyword>
<dbReference type="AlphaFoldDB" id="A0A6L6HIY9"/>
<organism evidence="2 3">
    <name type="scientific">Paracoccus lichenicola</name>
    <dbReference type="NCBI Taxonomy" id="2665644"/>
    <lineage>
        <taxon>Bacteria</taxon>
        <taxon>Pseudomonadati</taxon>
        <taxon>Pseudomonadota</taxon>
        <taxon>Alphaproteobacteria</taxon>
        <taxon>Rhodobacterales</taxon>
        <taxon>Paracoccaceae</taxon>
        <taxon>Paracoccus</taxon>
    </lineage>
</organism>
<evidence type="ECO:0000313" key="3">
    <source>
        <dbReference type="Proteomes" id="UP000481417"/>
    </source>
</evidence>
<protein>
    <submittedName>
        <fullName evidence="2">Uncharacterized protein</fullName>
    </submittedName>
</protein>
<evidence type="ECO:0000256" key="1">
    <source>
        <dbReference type="SAM" id="Phobius"/>
    </source>
</evidence>
<keyword evidence="1" id="KW-0472">Membrane</keyword>
<accession>A0A6L6HIY9</accession>
<feature type="transmembrane region" description="Helical" evidence="1">
    <location>
        <begin position="44"/>
        <end position="63"/>
    </location>
</feature>
<dbReference type="EMBL" id="WMBT01000001">
    <property type="protein sequence ID" value="MTD99143.1"/>
    <property type="molecule type" value="Genomic_DNA"/>
</dbReference>
<name>A0A6L6HIY9_9RHOB</name>